<protein>
    <submittedName>
        <fullName evidence="1">Uncharacterized protein</fullName>
    </submittedName>
</protein>
<gene>
    <name evidence="1" type="ORF">PPRIM_AZ9-3.1.T1450001</name>
</gene>
<accession>A0A8S1Q5B1</accession>
<dbReference type="EMBL" id="CAJJDM010000149">
    <property type="protein sequence ID" value="CAD8110618.1"/>
    <property type="molecule type" value="Genomic_DNA"/>
</dbReference>
<dbReference type="Proteomes" id="UP000688137">
    <property type="component" value="Unassembled WGS sequence"/>
</dbReference>
<evidence type="ECO:0000313" key="1">
    <source>
        <dbReference type="EMBL" id="CAD8110618.1"/>
    </source>
</evidence>
<sequence length="170" mass="20292">MVPSAVRAPLVSLFLKSIINQIFIIYLSHYVQQVLWNSDLISSPPFVYIKQQKYQFDANTIYLLIDNIIVIYAIDNYIQFINQDLEVNSFNTISYIYFQRFYIWKKDEIENLVKKNKIVSFVPNLADQLAYVIKQKLINIEMGFKQIYCISKTQPYFLYQSIVFFMINNY</sequence>
<keyword evidence="2" id="KW-1185">Reference proteome</keyword>
<reference evidence="1" key="1">
    <citation type="submission" date="2021-01" db="EMBL/GenBank/DDBJ databases">
        <authorList>
            <consortium name="Genoscope - CEA"/>
            <person name="William W."/>
        </authorList>
    </citation>
    <scope>NUCLEOTIDE SEQUENCE</scope>
</reference>
<evidence type="ECO:0000313" key="2">
    <source>
        <dbReference type="Proteomes" id="UP000688137"/>
    </source>
</evidence>
<organism evidence="1 2">
    <name type="scientific">Paramecium primaurelia</name>
    <dbReference type="NCBI Taxonomy" id="5886"/>
    <lineage>
        <taxon>Eukaryota</taxon>
        <taxon>Sar</taxon>
        <taxon>Alveolata</taxon>
        <taxon>Ciliophora</taxon>
        <taxon>Intramacronucleata</taxon>
        <taxon>Oligohymenophorea</taxon>
        <taxon>Peniculida</taxon>
        <taxon>Parameciidae</taxon>
        <taxon>Paramecium</taxon>
    </lineage>
</organism>
<dbReference type="AlphaFoldDB" id="A0A8S1Q5B1"/>
<comment type="caution">
    <text evidence="1">The sequence shown here is derived from an EMBL/GenBank/DDBJ whole genome shotgun (WGS) entry which is preliminary data.</text>
</comment>
<name>A0A8S1Q5B1_PARPR</name>
<proteinExistence type="predicted"/>